<evidence type="ECO:0000256" key="2">
    <source>
        <dbReference type="ARBA" id="ARBA00010337"/>
    </source>
</evidence>
<gene>
    <name evidence="8" type="ORF">BcabD6B2_28980</name>
</gene>
<comment type="subcellular location">
    <subcellularLocation>
        <location evidence="1">Cytoplasm</location>
        <location evidence="1">Cytoskeleton</location>
    </subcellularLocation>
</comment>
<dbReference type="Gene3D" id="1.20.120.1900">
    <property type="entry name" value="Gamma-tubulin complex, C-terminal domain"/>
    <property type="match status" value="1"/>
</dbReference>
<evidence type="ECO:0000256" key="3">
    <source>
        <dbReference type="ARBA" id="ARBA00022490"/>
    </source>
</evidence>
<keyword evidence="4" id="KW-0493">Microtubule</keyword>
<evidence type="ECO:0000256" key="1">
    <source>
        <dbReference type="ARBA" id="ARBA00004245"/>
    </source>
</evidence>
<dbReference type="Proteomes" id="UP001497744">
    <property type="component" value="Unassembled WGS sequence"/>
</dbReference>
<keyword evidence="5" id="KW-0206">Cytoskeleton</keyword>
<dbReference type="Pfam" id="PF04130">
    <property type="entry name" value="GCP_C_terminal"/>
    <property type="match status" value="1"/>
</dbReference>
<dbReference type="GO" id="GO:0043015">
    <property type="term" value="F:gamma-tubulin binding"/>
    <property type="evidence" value="ECO:0007669"/>
    <property type="project" value="InterPro"/>
</dbReference>
<proteinExistence type="inferred from homology"/>
<dbReference type="GeneID" id="94194944"/>
<dbReference type="InterPro" id="IPR040457">
    <property type="entry name" value="GCP_C"/>
</dbReference>
<dbReference type="AlphaFoldDB" id="A0AAV4LTH4"/>
<protein>
    <submittedName>
        <fullName evidence="8">Microsomal signal peptidase subunit gp23, putative</fullName>
    </submittedName>
</protein>
<dbReference type="InterPro" id="IPR042241">
    <property type="entry name" value="GCP_C_sf"/>
</dbReference>
<comment type="similarity">
    <text evidence="2">Belongs to the TUBGCP family.</text>
</comment>
<feature type="domain" description="Gamma tubulin complex component C-terminal" evidence="7">
    <location>
        <begin position="970"/>
        <end position="1167"/>
    </location>
</feature>
<dbReference type="GO" id="GO:0005874">
    <property type="term" value="C:microtubule"/>
    <property type="evidence" value="ECO:0007669"/>
    <property type="project" value="UniProtKB-KW"/>
</dbReference>
<evidence type="ECO:0000313" key="8">
    <source>
        <dbReference type="EMBL" id="GIX63463.1"/>
    </source>
</evidence>
<name>A0AAV4LTH4_BABCB</name>
<feature type="compositionally biased region" description="Low complexity" evidence="6">
    <location>
        <begin position="382"/>
        <end position="391"/>
    </location>
</feature>
<sequence length="1178" mass="131123">MELRQEVRFLADHLSQLSPEESASAERGGHLGADVQRQLSDHLVDQFWACVLRRSPHCPPPGQSRTKTSRYSVSSILEDLDLSPRKRVSRAAPHAGPSFDSTAPPLPASDRPHHQDAPKASYQRSDVYLEVAFQLHRQAMQRKGLQLESLALGVLLQLYGCISHVPRSSHVNRFAAPSTDRWTRFTSRDEVLEMLCHLSSEPVPCVSSLALGRHALLRKGVREVKHIDTKLFLGRLGDSRLKAGQALKWASGHSAPALREEAEPTSSERWTSRAFERALGKIPHPTPPAAASESTAAGLQHLTISPLLGPASERLPIHSAWLGVATAKQTETVHDEVPVIRPQLASDRDADVATLEEKVTGRWVLRPTPSSHLDLCGPEPPASTTATPSSKCSEHSHSPSVYDFRPFEEEGGHVKADVSRVSAFCRVTPDSCATVRHYGSWQSLPSFDTAVLRGNLRQCGAERLGHESIIDSMVDCTVRCLYGGAPSDKLPDPSIDVDWVKPVLTCLQGLESDLFASQARCQYAKDPSLVPEQLRKSSLYDITNRQLSPKTLCMSILDDFVASNSGPPNCTDLLGLSSDARFAKIPLAICPWQGSPLSVLTQLEPTPALKKLRGYSSLQPFFAEIAHVGTVIRNLKYFVALIRYLETRQAHRETIGTALVVYLSAVESYVHDFETALSTFAAQDFRGKLLETTSVYSLFLTHLRPWLKAIHWFEDVTFHSRCDDREHGYFTLFRAWCLVDCLIGKYVGSFGIWHPADDLSHAATYKCVVTTLRPYLGFLRHWLTGWRHEGEPPREFHRDGRLFIISPLLPLADLIAASRQLCSFMELHYASHLPPANSLFACLLPGLADHTMFHRGNTSPEFSPPFSALVRYLGEEIRANNAWLNRKALELLVLDYRIFDILADVDRYVFLSRLDLMDGVFDDWSSQGHSEALQNLLQSPLVIETSIESGADFSRHGATLRFSAGVFDTYVFTEDVVQCYNAVFRQLCAVHLGVRNVLQVSRWLCLNYRGQCAIGAPRCTAVLRRLCTLTREMQATLFGIEWYMRYAALGPLYATFVRRVRGGVGFFDFLSHHAAFAREARRLCLACREGGRCSVLLRALCHCTEILHASLRGLGFDVLRDANQVDSLLTLQPTLSELAAKFGRLKWELLCVVNASQDPALFHLGTVLAAAANDRTPL</sequence>
<reference evidence="8 9" key="1">
    <citation type="submission" date="2021-06" db="EMBL/GenBank/DDBJ databases">
        <title>Genome sequence of Babesia caballi.</title>
        <authorList>
            <person name="Yamagishi J."/>
            <person name="Kidaka T."/>
            <person name="Ochi A."/>
        </authorList>
    </citation>
    <scope>NUCLEOTIDE SEQUENCE [LARGE SCALE GENOMIC DNA]</scope>
    <source>
        <strain evidence="8">USDA-D6B2</strain>
    </source>
</reference>
<feature type="region of interest" description="Disordered" evidence="6">
    <location>
        <begin position="84"/>
        <end position="121"/>
    </location>
</feature>
<organism evidence="8 9">
    <name type="scientific">Babesia caballi</name>
    <dbReference type="NCBI Taxonomy" id="5871"/>
    <lineage>
        <taxon>Eukaryota</taxon>
        <taxon>Sar</taxon>
        <taxon>Alveolata</taxon>
        <taxon>Apicomplexa</taxon>
        <taxon>Aconoidasida</taxon>
        <taxon>Piroplasmida</taxon>
        <taxon>Babesiidae</taxon>
        <taxon>Babesia</taxon>
    </lineage>
</organism>
<accession>A0AAV4LTH4</accession>
<evidence type="ECO:0000256" key="4">
    <source>
        <dbReference type="ARBA" id="ARBA00022701"/>
    </source>
</evidence>
<evidence type="ECO:0000259" key="7">
    <source>
        <dbReference type="Pfam" id="PF04130"/>
    </source>
</evidence>
<comment type="caution">
    <text evidence="8">The sequence shown here is derived from an EMBL/GenBank/DDBJ whole genome shotgun (WGS) entry which is preliminary data.</text>
</comment>
<evidence type="ECO:0000256" key="6">
    <source>
        <dbReference type="SAM" id="MobiDB-lite"/>
    </source>
</evidence>
<dbReference type="EMBL" id="BPLF01000002">
    <property type="protein sequence ID" value="GIX63463.1"/>
    <property type="molecule type" value="Genomic_DNA"/>
</dbReference>
<evidence type="ECO:0000313" key="9">
    <source>
        <dbReference type="Proteomes" id="UP001497744"/>
    </source>
</evidence>
<keyword evidence="3" id="KW-0963">Cytoplasm</keyword>
<keyword evidence="9" id="KW-1185">Reference proteome</keyword>
<evidence type="ECO:0000256" key="5">
    <source>
        <dbReference type="ARBA" id="ARBA00023212"/>
    </source>
</evidence>
<dbReference type="RefSeq" id="XP_067715532.1">
    <property type="nucleotide sequence ID" value="XM_067859431.1"/>
</dbReference>
<feature type="region of interest" description="Disordered" evidence="6">
    <location>
        <begin position="371"/>
        <end position="397"/>
    </location>
</feature>